<gene>
    <name evidence="1" type="ORF">ACFP3H_20230</name>
</gene>
<dbReference type="InterPro" id="IPR025459">
    <property type="entry name" value="DUF4279"/>
</dbReference>
<accession>A0ABW1JX84</accession>
<sequence>MKIRQYSYFALHSETMSALEMAALLPMDPDETSVLGSKSAQHRIPRNHSWKIVRRSAESIDDQIEHLIARVTPILPQLISLTQRPDVRAGMQVVRIYNDSEGVHGAPDGTLWSEARTWPRPLGWHLSLPVLEFLVATGAELDIDEYDWTDSETAAATS</sequence>
<dbReference type="Pfam" id="PF14106">
    <property type="entry name" value="DUF4279"/>
    <property type="match status" value="1"/>
</dbReference>
<evidence type="ECO:0000313" key="1">
    <source>
        <dbReference type="EMBL" id="MFC6013389.1"/>
    </source>
</evidence>
<proteinExistence type="predicted"/>
<evidence type="ECO:0000313" key="2">
    <source>
        <dbReference type="Proteomes" id="UP001596223"/>
    </source>
</evidence>
<dbReference type="EMBL" id="JBHSQN010000013">
    <property type="protein sequence ID" value="MFC6013389.1"/>
    <property type="molecule type" value="Genomic_DNA"/>
</dbReference>
<comment type="caution">
    <text evidence="1">The sequence shown here is derived from an EMBL/GenBank/DDBJ whole genome shotgun (WGS) entry which is preliminary data.</text>
</comment>
<dbReference type="RefSeq" id="WP_378608430.1">
    <property type="nucleotide sequence ID" value="NZ_JBHSQN010000013.1"/>
</dbReference>
<reference evidence="2" key="1">
    <citation type="journal article" date="2019" name="Int. J. Syst. Evol. Microbiol.">
        <title>The Global Catalogue of Microorganisms (GCM) 10K type strain sequencing project: providing services to taxonomists for standard genome sequencing and annotation.</title>
        <authorList>
            <consortium name="The Broad Institute Genomics Platform"/>
            <consortium name="The Broad Institute Genome Sequencing Center for Infectious Disease"/>
            <person name="Wu L."/>
            <person name="Ma J."/>
        </authorList>
    </citation>
    <scope>NUCLEOTIDE SEQUENCE [LARGE SCALE GENOMIC DNA]</scope>
    <source>
        <strain evidence="2">CCUG 36956</strain>
    </source>
</reference>
<dbReference type="Proteomes" id="UP001596223">
    <property type="component" value="Unassembled WGS sequence"/>
</dbReference>
<keyword evidence="2" id="KW-1185">Reference proteome</keyword>
<organism evidence="1 2">
    <name type="scientific">Nocardia lasii</name>
    <dbReference type="NCBI Taxonomy" id="1616107"/>
    <lineage>
        <taxon>Bacteria</taxon>
        <taxon>Bacillati</taxon>
        <taxon>Actinomycetota</taxon>
        <taxon>Actinomycetes</taxon>
        <taxon>Mycobacteriales</taxon>
        <taxon>Nocardiaceae</taxon>
        <taxon>Nocardia</taxon>
    </lineage>
</organism>
<name>A0ABW1JX84_9NOCA</name>
<protein>
    <submittedName>
        <fullName evidence="1">DUF4279 domain-containing protein</fullName>
    </submittedName>
</protein>